<dbReference type="EC" id="3.1.3.45" evidence="8"/>
<feature type="binding site" evidence="7">
    <location>
        <position position="101"/>
    </location>
    <ligand>
        <name>Mg(2+)</name>
        <dbReference type="ChEBI" id="CHEBI:18420"/>
    </ligand>
</feature>
<dbReference type="InterPro" id="IPR036412">
    <property type="entry name" value="HAD-like_sf"/>
</dbReference>
<organism evidence="8 9">
    <name type="scientific">Candidatus Campylobacter infans</name>
    <dbReference type="NCBI Taxonomy" id="2561898"/>
    <lineage>
        <taxon>Bacteria</taxon>
        <taxon>Pseudomonadati</taxon>
        <taxon>Campylobacterota</taxon>
        <taxon>Epsilonproteobacteria</taxon>
        <taxon>Campylobacterales</taxon>
        <taxon>Campylobacteraceae</taxon>
        <taxon>Campylobacter</taxon>
    </lineage>
</organism>
<dbReference type="EMBL" id="CP049075">
    <property type="protein sequence ID" value="QLI05076.1"/>
    <property type="molecule type" value="Genomic_DNA"/>
</dbReference>
<evidence type="ECO:0000256" key="5">
    <source>
        <dbReference type="ARBA" id="ARBA00022801"/>
    </source>
</evidence>
<comment type="cofactor">
    <cofactor evidence="1 7">
        <name>Mg(2+)</name>
        <dbReference type="ChEBI" id="CHEBI:18420"/>
    </cofactor>
</comment>
<reference evidence="8 9" key="1">
    <citation type="submission" date="2020-02" db="EMBL/GenBank/DDBJ databases">
        <title>Complete genome sequence of the novel Campylobacter species Candidatus Campylobacter infans.</title>
        <authorList>
            <person name="Duim B."/>
            <person name="Zomer A."/>
            <person name="van der Graaf L."/>
            <person name="Wagenaar J."/>
        </authorList>
    </citation>
    <scope>NUCLEOTIDE SEQUENCE [LARGE SCALE GENOMIC DNA]</scope>
    <source>
        <strain evidence="8 9">19S00001</strain>
    </source>
</reference>
<proteinExistence type="inferred from homology"/>
<dbReference type="SFLD" id="SFLDG01136">
    <property type="entry name" value="C1.6:_Phosphoserine_Phosphatas"/>
    <property type="match status" value="1"/>
</dbReference>
<gene>
    <name evidence="8" type="primary">kdsC</name>
    <name evidence="8" type="ORF">CINF_0553</name>
</gene>
<evidence type="ECO:0000256" key="7">
    <source>
        <dbReference type="PIRSR" id="PIRSR006118-2"/>
    </source>
</evidence>
<dbReference type="Proteomes" id="UP000509414">
    <property type="component" value="Chromosome"/>
</dbReference>
<feature type="binding site" evidence="7">
    <location>
        <position position="8"/>
    </location>
    <ligand>
        <name>Mg(2+)</name>
        <dbReference type="ChEBI" id="CHEBI:18420"/>
    </ligand>
</feature>
<dbReference type="SFLD" id="SFLDS00003">
    <property type="entry name" value="Haloacid_Dehalogenase"/>
    <property type="match status" value="1"/>
</dbReference>
<keyword evidence="5 8" id="KW-0378">Hydrolase</keyword>
<dbReference type="InterPro" id="IPR050793">
    <property type="entry name" value="CMP-NeuNAc_synthase"/>
</dbReference>
<feature type="binding site" evidence="7">
    <location>
        <position position="10"/>
    </location>
    <ligand>
        <name>substrate</name>
    </ligand>
</feature>
<dbReference type="Pfam" id="PF08282">
    <property type="entry name" value="Hydrolase_3"/>
    <property type="match status" value="1"/>
</dbReference>
<dbReference type="PANTHER" id="PTHR21485:SF3">
    <property type="entry name" value="N-ACYLNEURAMINATE CYTIDYLYLTRANSFERASE"/>
    <property type="match status" value="1"/>
</dbReference>
<dbReference type="GO" id="GO:0019143">
    <property type="term" value="F:3-deoxy-manno-octulosonate-8-phosphatase activity"/>
    <property type="evidence" value="ECO:0007669"/>
    <property type="project" value="UniProtKB-EC"/>
</dbReference>
<evidence type="ECO:0000256" key="3">
    <source>
        <dbReference type="ARBA" id="ARBA00011881"/>
    </source>
</evidence>
<evidence type="ECO:0000313" key="8">
    <source>
        <dbReference type="EMBL" id="QLI05076.1"/>
    </source>
</evidence>
<dbReference type="AlphaFoldDB" id="A0A7H9CG59"/>
<evidence type="ECO:0000256" key="6">
    <source>
        <dbReference type="ARBA" id="ARBA00022842"/>
    </source>
</evidence>
<evidence type="ECO:0000256" key="2">
    <source>
        <dbReference type="ARBA" id="ARBA00005893"/>
    </source>
</evidence>
<evidence type="ECO:0000313" key="9">
    <source>
        <dbReference type="Proteomes" id="UP000509414"/>
    </source>
</evidence>
<dbReference type="InterPro" id="IPR023214">
    <property type="entry name" value="HAD_sf"/>
</dbReference>
<sequence length="164" mass="18259">MIKIIFLDIDGCMSDGAIYKGNANEELKRFDVKDGFLLQQCNNLGYISAVITGKTSQIVANRCMELNIKYCFQGVSDKLKIAKEILKKENLSFQNAAAIGDDLNDIKLLKAVKMSFAPKDAIKETKKCANIILSKKGGHGAIRQMLKLIMQKNGDYQSFLAKFL</sequence>
<dbReference type="RefSeq" id="WP_179975660.1">
    <property type="nucleotide sequence ID" value="NZ_CP049075.1"/>
</dbReference>
<evidence type="ECO:0000256" key="4">
    <source>
        <dbReference type="ARBA" id="ARBA00022723"/>
    </source>
</evidence>
<dbReference type="SUPFAM" id="SSF56784">
    <property type="entry name" value="HAD-like"/>
    <property type="match status" value="1"/>
</dbReference>
<protein>
    <submittedName>
        <fullName evidence="8">3-deoxy-D-manno-octulosonate 8-phosphate phosphatase, YrbI family</fullName>
        <ecNumber evidence="8">3.1.3.45</ecNumber>
    </submittedName>
</protein>
<keyword evidence="9" id="KW-1185">Reference proteome</keyword>
<dbReference type="Gene3D" id="3.40.50.1000">
    <property type="entry name" value="HAD superfamily/HAD-like"/>
    <property type="match status" value="1"/>
</dbReference>
<keyword evidence="4 7" id="KW-0479">Metal-binding</keyword>
<dbReference type="PIRSF" id="PIRSF006118">
    <property type="entry name" value="KDO8-P_Ptase"/>
    <property type="match status" value="1"/>
</dbReference>
<comment type="similarity">
    <text evidence="2">Belongs to the KdsC family.</text>
</comment>
<dbReference type="GO" id="GO:0046872">
    <property type="term" value="F:metal ion binding"/>
    <property type="evidence" value="ECO:0007669"/>
    <property type="project" value="UniProtKB-KW"/>
</dbReference>
<dbReference type="PANTHER" id="PTHR21485">
    <property type="entry name" value="HAD SUPERFAMILY MEMBERS CMAS AND KDSC"/>
    <property type="match status" value="1"/>
</dbReference>
<comment type="subunit">
    <text evidence="3">Homotetramer.</text>
</comment>
<accession>A0A7H9CG59</accession>
<dbReference type="KEGG" id="cinf:CINF_0553"/>
<dbReference type="NCBIfam" id="TIGR01670">
    <property type="entry name" value="KdsC-phosphatas"/>
    <property type="match status" value="1"/>
</dbReference>
<dbReference type="InterPro" id="IPR010023">
    <property type="entry name" value="KdsC_fam"/>
</dbReference>
<dbReference type="SFLD" id="SFLDG01138">
    <property type="entry name" value="C1.6.2:_Deoxy-d-mannose-octulo"/>
    <property type="match status" value="1"/>
</dbReference>
<evidence type="ECO:0000256" key="1">
    <source>
        <dbReference type="ARBA" id="ARBA00001946"/>
    </source>
</evidence>
<dbReference type="GO" id="GO:0008781">
    <property type="term" value="F:N-acylneuraminate cytidylyltransferase activity"/>
    <property type="evidence" value="ECO:0007669"/>
    <property type="project" value="TreeGrafter"/>
</dbReference>
<name>A0A7H9CG59_9BACT</name>
<keyword evidence="6 7" id="KW-0460">Magnesium</keyword>